<keyword evidence="5 10" id="KW-0418">Kinase</keyword>
<evidence type="ECO:0000256" key="2">
    <source>
        <dbReference type="ARBA" id="ARBA00011903"/>
    </source>
</evidence>
<reference evidence="10" key="1">
    <citation type="submission" date="2020-06" db="EMBL/GenBank/DDBJ databases">
        <title>Paenibacillus sp. nov., isolated from soil.</title>
        <authorList>
            <person name="Seo Y.L."/>
        </authorList>
    </citation>
    <scope>NUCLEOTIDE SEQUENCE [LARGE SCALE GENOMIC DNA]</scope>
    <source>
        <strain evidence="10">JW14</strain>
    </source>
</reference>
<dbReference type="PANTHER" id="PTHR32309:SF13">
    <property type="entry name" value="FERRIC ENTEROBACTIN TRANSPORT PROTEIN FEPE"/>
    <property type="match status" value="1"/>
</dbReference>
<evidence type="ECO:0000256" key="6">
    <source>
        <dbReference type="ARBA" id="ARBA00022840"/>
    </source>
</evidence>
<evidence type="ECO:0000313" key="10">
    <source>
        <dbReference type="EMBL" id="NUU59633.1"/>
    </source>
</evidence>
<dbReference type="InterPro" id="IPR025669">
    <property type="entry name" value="AAA_dom"/>
</dbReference>
<evidence type="ECO:0000256" key="3">
    <source>
        <dbReference type="ARBA" id="ARBA00022679"/>
    </source>
</evidence>
<dbReference type="CDD" id="cd05387">
    <property type="entry name" value="BY-kinase"/>
    <property type="match status" value="1"/>
</dbReference>
<keyword evidence="3" id="KW-0808">Transferase</keyword>
<organism evidence="10 11">
    <name type="scientific">Paenibacillus agri</name>
    <dbReference type="NCBI Taxonomy" id="2744309"/>
    <lineage>
        <taxon>Bacteria</taxon>
        <taxon>Bacillati</taxon>
        <taxon>Bacillota</taxon>
        <taxon>Bacilli</taxon>
        <taxon>Bacillales</taxon>
        <taxon>Paenibacillaceae</taxon>
        <taxon>Paenibacillus</taxon>
    </lineage>
</organism>
<gene>
    <name evidence="10" type="ORF">HPT30_04600</name>
</gene>
<feature type="domain" description="AAA" evidence="9">
    <location>
        <begin position="46"/>
        <end position="183"/>
    </location>
</feature>
<dbReference type="RefSeq" id="WP_175370302.1">
    <property type="nucleotide sequence ID" value="NZ_JABWCS010000190.1"/>
</dbReference>
<dbReference type="GO" id="GO:0005886">
    <property type="term" value="C:plasma membrane"/>
    <property type="evidence" value="ECO:0007669"/>
    <property type="project" value="TreeGrafter"/>
</dbReference>
<keyword evidence="7" id="KW-0829">Tyrosine-protein kinase</keyword>
<dbReference type="Proteomes" id="UP000564806">
    <property type="component" value="Unassembled WGS sequence"/>
</dbReference>
<evidence type="ECO:0000259" key="9">
    <source>
        <dbReference type="Pfam" id="PF13614"/>
    </source>
</evidence>
<dbReference type="InterPro" id="IPR027417">
    <property type="entry name" value="P-loop_NTPase"/>
</dbReference>
<name>A0A850EED1_9BACL</name>
<dbReference type="InterPro" id="IPR005702">
    <property type="entry name" value="Wzc-like_C"/>
</dbReference>
<protein>
    <recommendedName>
        <fullName evidence="2">non-specific protein-tyrosine kinase</fullName>
        <ecNumber evidence="2">2.7.10.2</ecNumber>
    </recommendedName>
</protein>
<dbReference type="GO" id="GO:0042802">
    <property type="term" value="F:identical protein binding"/>
    <property type="evidence" value="ECO:0007669"/>
    <property type="project" value="UniProtKB-ARBA"/>
</dbReference>
<dbReference type="GO" id="GO:0004715">
    <property type="term" value="F:non-membrane spanning protein tyrosine kinase activity"/>
    <property type="evidence" value="ECO:0007669"/>
    <property type="project" value="UniProtKB-EC"/>
</dbReference>
<evidence type="ECO:0000313" key="11">
    <source>
        <dbReference type="Proteomes" id="UP000564806"/>
    </source>
</evidence>
<accession>A0A850EED1</accession>
<dbReference type="FunFam" id="3.40.50.300:FF:000527">
    <property type="entry name" value="Tyrosine-protein kinase etk"/>
    <property type="match status" value="1"/>
</dbReference>
<comment type="catalytic activity">
    <reaction evidence="8">
        <text>L-tyrosyl-[protein] + ATP = O-phospho-L-tyrosyl-[protein] + ADP + H(+)</text>
        <dbReference type="Rhea" id="RHEA:10596"/>
        <dbReference type="Rhea" id="RHEA-COMP:10136"/>
        <dbReference type="Rhea" id="RHEA-COMP:20101"/>
        <dbReference type="ChEBI" id="CHEBI:15378"/>
        <dbReference type="ChEBI" id="CHEBI:30616"/>
        <dbReference type="ChEBI" id="CHEBI:46858"/>
        <dbReference type="ChEBI" id="CHEBI:61978"/>
        <dbReference type="ChEBI" id="CHEBI:456216"/>
        <dbReference type="EC" id="2.7.10.2"/>
    </reaction>
</comment>
<dbReference type="GO" id="GO:0005524">
    <property type="term" value="F:ATP binding"/>
    <property type="evidence" value="ECO:0007669"/>
    <property type="project" value="UniProtKB-KW"/>
</dbReference>
<keyword evidence="11" id="KW-1185">Reference proteome</keyword>
<proteinExistence type="inferred from homology"/>
<evidence type="ECO:0000256" key="8">
    <source>
        <dbReference type="ARBA" id="ARBA00051245"/>
    </source>
</evidence>
<dbReference type="Pfam" id="PF13614">
    <property type="entry name" value="AAA_31"/>
    <property type="match status" value="1"/>
</dbReference>
<dbReference type="AlphaFoldDB" id="A0A850EED1"/>
<evidence type="ECO:0000256" key="7">
    <source>
        <dbReference type="ARBA" id="ARBA00023137"/>
    </source>
</evidence>
<comment type="similarity">
    <text evidence="1">Belongs to the CpsD/CapB family.</text>
</comment>
<evidence type="ECO:0000256" key="1">
    <source>
        <dbReference type="ARBA" id="ARBA00007316"/>
    </source>
</evidence>
<dbReference type="EC" id="2.7.10.2" evidence="2"/>
<keyword evidence="6" id="KW-0067">ATP-binding</keyword>
<comment type="caution">
    <text evidence="10">The sequence shown here is derived from an EMBL/GenBank/DDBJ whole genome shotgun (WGS) entry which is preliminary data.</text>
</comment>
<sequence>MSQSPNNQQRHLITVTNPRSPISEAFRALRTNIDFSSVDEKIQIIMITSSGPEEGKSTVSANLAAAYAQSDKKVLLIDGDLRKPTAHKTFKLSNRYGLSSLLSKQADLEEVVQESGVPNLSLITSGPLPPNPAEMMASNRMTTVLQEMREVFDIVIIDTPPLLAVTDAQIVASKSDGVIMVVSYGKVKRDIAMKAKSGLDRVGAKMLGVVLNNVKRKASEGYYYYYYGN</sequence>
<evidence type="ECO:0000256" key="5">
    <source>
        <dbReference type="ARBA" id="ARBA00022777"/>
    </source>
</evidence>
<dbReference type="Gene3D" id="3.40.50.300">
    <property type="entry name" value="P-loop containing nucleotide triphosphate hydrolases"/>
    <property type="match status" value="1"/>
</dbReference>
<evidence type="ECO:0000256" key="4">
    <source>
        <dbReference type="ARBA" id="ARBA00022741"/>
    </source>
</evidence>
<dbReference type="NCBIfam" id="TIGR01007">
    <property type="entry name" value="eps_fam"/>
    <property type="match status" value="1"/>
</dbReference>
<dbReference type="PANTHER" id="PTHR32309">
    <property type="entry name" value="TYROSINE-PROTEIN KINASE"/>
    <property type="match status" value="1"/>
</dbReference>
<dbReference type="EMBL" id="JABWCS010000190">
    <property type="protein sequence ID" value="NUU59633.1"/>
    <property type="molecule type" value="Genomic_DNA"/>
</dbReference>
<keyword evidence="4" id="KW-0547">Nucleotide-binding</keyword>
<dbReference type="SUPFAM" id="SSF52540">
    <property type="entry name" value="P-loop containing nucleoside triphosphate hydrolases"/>
    <property type="match status" value="1"/>
</dbReference>
<dbReference type="InterPro" id="IPR050445">
    <property type="entry name" value="Bact_polysacc_biosynth/exp"/>
</dbReference>